<sequence length="371" mass="42468">MASTAVVNCSGLQVADNCLFLLKSEDPIKLKAYSYALREWQTLKCAMGSYSFNYRSTDLHIHTKEEVKKGAKRQRTRSKTEPPSRTPIVVGTNEKTNSNASAKTNDSSATPLSAQKDHFAGDRYKEFLKEERKREEDLAAKGKSATKKLNFPDSSHDVIMKKIDSPDNVSLIKKQLEAQTREHGFLKNQIPDHEQFLKMMDRFKDSLVSLGETLGHRLSQIKQWLEYLETVEKTNSNASAKTNDSSATPLSAQKDHFAGDRYKEFLKEQRKREEDLAAKRKSATKKLNFPDSSHDVIMKKIDSPDNISLIKKQLEAQTREHNLLKNQIPDHEQFLKMMDRFEDSLFSLGETLGHRLSQIKQWLEYLETVVS</sequence>
<comment type="caution">
    <text evidence="3">The sequence shown here is derived from an EMBL/GenBank/DDBJ whole genome shotgun (WGS) entry which is preliminary data.</text>
</comment>
<evidence type="ECO:0000256" key="2">
    <source>
        <dbReference type="SAM" id="MobiDB-lite"/>
    </source>
</evidence>
<proteinExistence type="predicted"/>
<protein>
    <submittedName>
        <fullName evidence="3">Uncharacterized protein</fullName>
    </submittedName>
</protein>
<evidence type="ECO:0000313" key="4">
    <source>
        <dbReference type="Proteomes" id="UP001159405"/>
    </source>
</evidence>
<feature type="coiled-coil region" evidence="1">
    <location>
        <begin position="266"/>
        <end position="327"/>
    </location>
</feature>
<name>A0ABN8S1H5_9CNID</name>
<gene>
    <name evidence="3" type="ORF">PLOB_00032540</name>
</gene>
<evidence type="ECO:0000256" key="1">
    <source>
        <dbReference type="SAM" id="Coils"/>
    </source>
</evidence>
<feature type="compositionally biased region" description="Polar residues" evidence="2">
    <location>
        <begin position="93"/>
        <end position="113"/>
    </location>
</feature>
<dbReference type="Proteomes" id="UP001159405">
    <property type="component" value="Unassembled WGS sequence"/>
</dbReference>
<organism evidence="3 4">
    <name type="scientific">Porites lobata</name>
    <dbReference type="NCBI Taxonomy" id="104759"/>
    <lineage>
        <taxon>Eukaryota</taxon>
        <taxon>Metazoa</taxon>
        <taxon>Cnidaria</taxon>
        <taxon>Anthozoa</taxon>
        <taxon>Hexacorallia</taxon>
        <taxon>Scleractinia</taxon>
        <taxon>Fungiina</taxon>
        <taxon>Poritidae</taxon>
        <taxon>Porites</taxon>
    </lineage>
</organism>
<dbReference type="EMBL" id="CALNXK010000424">
    <property type="protein sequence ID" value="CAH3185383.1"/>
    <property type="molecule type" value="Genomic_DNA"/>
</dbReference>
<keyword evidence="1" id="KW-0175">Coiled coil</keyword>
<accession>A0ABN8S1H5</accession>
<keyword evidence="4" id="KW-1185">Reference proteome</keyword>
<reference evidence="3 4" key="1">
    <citation type="submission" date="2022-05" db="EMBL/GenBank/DDBJ databases">
        <authorList>
            <consortium name="Genoscope - CEA"/>
            <person name="William W."/>
        </authorList>
    </citation>
    <scope>NUCLEOTIDE SEQUENCE [LARGE SCALE GENOMIC DNA]</scope>
</reference>
<feature type="region of interest" description="Disordered" evidence="2">
    <location>
        <begin position="65"/>
        <end position="115"/>
    </location>
</feature>
<evidence type="ECO:0000313" key="3">
    <source>
        <dbReference type="EMBL" id="CAH3185383.1"/>
    </source>
</evidence>